<evidence type="ECO:0000313" key="4">
    <source>
        <dbReference type="EMBL" id="AUP81302.1"/>
    </source>
</evidence>
<evidence type="ECO:0000256" key="2">
    <source>
        <dbReference type="ARBA" id="ARBA00022898"/>
    </source>
</evidence>
<reference evidence="4 5" key="1">
    <citation type="submission" date="2018-01" db="EMBL/GenBank/DDBJ databases">
        <title>Complete genome sequence of Flavivirga eckloniae ECD14 isolated from seaweed Ecklonia cava.</title>
        <authorList>
            <person name="Lee J.H."/>
            <person name="Baik K.S."/>
            <person name="Seong C.N."/>
        </authorList>
    </citation>
    <scope>NUCLEOTIDE SEQUENCE [LARGE SCALE GENOMIC DNA]</scope>
    <source>
        <strain evidence="4 5">ECD14</strain>
    </source>
</reference>
<dbReference type="InterPro" id="IPR004839">
    <property type="entry name" value="Aminotransferase_I/II_large"/>
</dbReference>
<evidence type="ECO:0000256" key="1">
    <source>
        <dbReference type="ARBA" id="ARBA00001933"/>
    </source>
</evidence>
<dbReference type="Gene3D" id="3.90.1150.10">
    <property type="entry name" value="Aspartate Aminotransferase, domain 1"/>
    <property type="match status" value="1"/>
</dbReference>
<accession>A0A2K9PW52</accession>
<dbReference type="GO" id="GO:0008483">
    <property type="term" value="F:transaminase activity"/>
    <property type="evidence" value="ECO:0007669"/>
    <property type="project" value="UniProtKB-KW"/>
</dbReference>
<dbReference type="Gene3D" id="3.40.640.10">
    <property type="entry name" value="Type I PLP-dependent aspartate aminotransferase-like (Major domain)"/>
    <property type="match status" value="1"/>
</dbReference>
<keyword evidence="2" id="KW-0663">Pyridoxal phosphate</keyword>
<name>A0A2K9PW52_9FLAO</name>
<feature type="domain" description="Aminotransferase class I/classII large" evidence="3">
    <location>
        <begin position="17"/>
        <end position="328"/>
    </location>
</feature>
<comment type="cofactor">
    <cofactor evidence="1">
        <name>pyridoxal 5'-phosphate</name>
        <dbReference type="ChEBI" id="CHEBI:597326"/>
    </cofactor>
</comment>
<evidence type="ECO:0000259" key="3">
    <source>
        <dbReference type="Pfam" id="PF00155"/>
    </source>
</evidence>
<dbReference type="InterPro" id="IPR015424">
    <property type="entry name" value="PyrdxlP-dep_Trfase"/>
</dbReference>
<dbReference type="SUPFAM" id="SSF53383">
    <property type="entry name" value="PLP-dependent transferases"/>
    <property type="match status" value="1"/>
</dbReference>
<dbReference type="CDD" id="cd00609">
    <property type="entry name" value="AAT_like"/>
    <property type="match status" value="1"/>
</dbReference>
<dbReference type="Pfam" id="PF00155">
    <property type="entry name" value="Aminotran_1_2"/>
    <property type="match status" value="1"/>
</dbReference>
<dbReference type="Proteomes" id="UP000235826">
    <property type="component" value="Chromosome"/>
</dbReference>
<dbReference type="GO" id="GO:0030170">
    <property type="term" value="F:pyridoxal phosphate binding"/>
    <property type="evidence" value="ECO:0007669"/>
    <property type="project" value="InterPro"/>
</dbReference>
<protein>
    <submittedName>
        <fullName evidence="4">Aminotransferase class I/II</fullName>
    </submittedName>
</protein>
<keyword evidence="4" id="KW-0032">Aminotransferase</keyword>
<dbReference type="PANTHER" id="PTHR42885:SF1">
    <property type="entry name" value="THREONINE-PHOSPHATE DECARBOXYLASE"/>
    <property type="match status" value="1"/>
</dbReference>
<dbReference type="InterPro" id="IPR015422">
    <property type="entry name" value="PyrdxlP-dep_Trfase_small"/>
</dbReference>
<organism evidence="4 5">
    <name type="scientific">Flavivirga eckloniae</name>
    <dbReference type="NCBI Taxonomy" id="1803846"/>
    <lineage>
        <taxon>Bacteria</taxon>
        <taxon>Pseudomonadati</taxon>
        <taxon>Bacteroidota</taxon>
        <taxon>Flavobacteriia</taxon>
        <taxon>Flavobacteriales</taxon>
        <taxon>Flavobacteriaceae</taxon>
        <taxon>Flavivirga</taxon>
    </lineage>
</organism>
<dbReference type="EMBL" id="CP025791">
    <property type="protein sequence ID" value="AUP81302.1"/>
    <property type="molecule type" value="Genomic_DNA"/>
</dbReference>
<dbReference type="OrthoDB" id="9813612at2"/>
<proteinExistence type="predicted"/>
<dbReference type="RefSeq" id="WP_102757944.1">
    <property type="nucleotide sequence ID" value="NZ_CP025791.1"/>
</dbReference>
<dbReference type="InterPro" id="IPR015421">
    <property type="entry name" value="PyrdxlP-dep_Trfase_major"/>
</dbReference>
<evidence type="ECO:0000313" key="5">
    <source>
        <dbReference type="Proteomes" id="UP000235826"/>
    </source>
</evidence>
<keyword evidence="5" id="KW-1185">Reference proteome</keyword>
<sequence>MLNGHGDDLHLVEGEIKHNFSSNVYYKGCPSGLTEAILSNIHHIQNYPSPVANELNDLAAKTFQLNSDQFLFTNGATEAFYLIAQLFSNKKAAIVSPTFSEYEDACKIFKLNYELISRTDLGNTDTDLVFICNPNNPDGTVFSKKELEFLFKEKPNTTFVIDEAYIEFTNSIDSIMPLTENYSNVIVVRSLTKTFTIPGLRLGYIVSSASNIVKLLSLKMPWSVNSLAIKAGEFIFNNYKTLQFNASELLTEATVFKKQLSQLEGLNVCESNTPYFLVQLQNKSAKELKEFLIKTHQILIRDATNFSRLKGEYIRVSTQSKEANIKLVQALKEWL</sequence>
<dbReference type="AlphaFoldDB" id="A0A2K9PW52"/>
<dbReference type="KEGG" id="fek:C1H87_22310"/>
<gene>
    <name evidence="4" type="ORF">C1H87_22310</name>
</gene>
<keyword evidence="4" id="KW-0808">Transferase</keyword>
<dbReference type="PANTHER" id="PTHR42885">
    <property type="entry name" value="HISTIDINOL-PHOSPHATE AMINOTRANSFERASE-RELATED"/>
    <property type="match status" value="1"/>
</dbReference>